<gene>
    <name evidence="2" type="ORF">SEA_WEASELS2_23</name>
</gene>
<feature type="transmembrane region" description="Helical" evidence="1">
    <location>
        <begin position="59"/>
        <end position="82"/>
    </location>
</feature>
<reference evidence="3" key="1">
    <citation type="submission" date="2016-08" db="EMBL/GenBank/DDBJ databases">
        <authorList>
            <person name="Seilhamer J.J."/>
        </authorList>
    </citation>
    <scope>NUCLEOTIDE SEQUENCE [LARGE SCALE GENOMIC DNA]</scope>
</reference>
<keyword evidence="1" id="KW-1133">Transmembrane helix</keyword>
<evidence type="ECO:0000256" key="1">
    <source>
        <dbReference type="SAM" id="Phobius"/>
    </source>
</evidence>
<keyword evidence="3" id="KW-1185">Reference proteome</keyword>
<dbReference type="EMBL" id="KX774321">
    <property type="protein sequence ID" value="AOZ63613.1"/>
    <property type="molecule type" value="Genomic_DNA"/>
</dbReference>
<feature type="transmembrane region" description="Helical" evidence="1">
    <location>
        <begin position="31"/>
        <end position="53"/>
    </location>
</feature>
<dbReference type="Proteomes" id="UP000224902">
    <property type="component" value="Segment"/>
</dbReference>
<organism evidence="2 3">
    <name type="scientific">Rhodococcus phage Weasels2</name>
    <dbReference type="NCBI Taxonomy" id="1897437"/>
    <lineage>
        <taxon>Viruses</taxon>
        <taxon>Duplodnaviria</taxon>
        <taxon>Heunggongvirae</taxon>
        <taxon>Uroviricota</taxon>
        <taxon>Caudoviricetes</taxon>
        <taxon>Weaselvirus</taxon>
        <taxon>Weaselvirus weasel</taxon>
    </lineage>
</organism>
<accession>A0A1I9SA07</accession>
<keyword evidence="1" id="KW-0472">Membrane</keyword>
<proteinExistence type="predicted"/>
<keyword evidence="1" id="KW-0812">Transmembrane</keyword>
<sequence length="171" mass="19739">MPLYLGHADGNDKLAAKIPFYIPKACFIQNLYTDAAMAFMFPTYVVSVATLLFSLVAFSWLFIVSIPLVLLSIAHIIFRVFLSKRDSMYNDVGARRINVYLRLPAEVRKDLKPLAKHVYKNGLAEDERSVAFWRLMDEYSEKYPQPEPKADPLDELIEKHKQILKAWTNEL</sequence>
<name>A0A1I9SA07_9CAUD</name>
<evidence type="ECO:0000313" key="2">
    <source>
        <dbReference type="EMBL" id="AOZ63613.1"/>
    </source>
</evidence>
<protein>
    <submittedName>
        <fullName evidence="2">Uncharacterized protein</fullName>
    </submittedName>
</protein>
<evidence type="ECO:0000313" key="3">
    <source>
        <dbReference type="Proteomes" id="UP000224902"/>
    </source>
</evidence>